<evidence type="ECO:0000256" key="1">
    <source>
        <dbReference type="ARBA" id="ARBA00004117"/>
    </source>
</evidence>
<comment type="function">
    <text evidence="4">A flexible structure which links the flagellar filament to the drive apparatus in the basal body.</text>
</comment>
<dbReference type="InterPro" id="IPR010930">
    <property type="entry name" value="Flg_bb/hook_C_dom"/>
</dbReference>
<evidence type="ECO:0000259" key="7">
    <source>
        <dbReference type="Pfam" id="PF22692"/>
    </source>
</evidence>
<dbReference type="InterPro" id="IPR001444">
    <property type="entry name" value="Flag_bb_rod_N"/>
</dbReference>
<feature type="domain" description="Flagellar hook protein FlgE/F/G-like D1" evidence="7">
    <location>
        <begin position="96"/>
        <end position="181"/>
    </location>
</feature>
<dbReference type="SUPFAM" id="SSF117143">
    <property type="entry name" value="Flagellar hook protein flgE"/>
    <property type="match status" value="1"/>
</dbReference>
<keyword evidence="3 4" id="KW-0975">Bacterial flagellum</keyword>
<evidence type="ECO:0000313" key="8">
    <source>
        <dbReference type="EMBL" id="GAA4111863.1"/>
    </source>
</evidence>
<evidence type="ECO:0000256" key="3">
    <source>
        <dbReference type="ARBA" id="ARBA00023143"/>
    </source>
</evidence>
<comment type="similarity">
    <text evidence="2 4">Belongs to the flagella basal body rod proteins family.</text>
</comment>
<feature type="domain" description="Flagellar basal-body/hook protein C-terminal" evidence="6">
    <location>
        <begin position="239"/>
        <end position="282"/>
    </location>
</feature>
<gene>
    <name evidence="8" type="primary">flgG</name>
    <name evidence="8" type="ORF">GCM10022215_07870</name>
</gene>
<dbReference type="Pfam" id="PF06429">
    <property type="entry name" value="Flg_bbr_C"/>
    <property type="match status" value="1"/>
</dbReference>
<evidence type="ECO:0000259" key="6">
    <source>
        <dbReference type="Pfam" id="PF06429"/>
    </source>
</evidence>
<dbReference type="PANTHER" id="PTHR30435">
    <property type="entry name" value="FLAGELLAR PROTEIN"/>
    <property type="match status" value="1"/>
</dbReference>
<dbReference type="EMBL" id="BAAAZH010000006">
    <property type="protein sequence ID" value="GAA4111863.1"/>
    <property type="molecule type" value="Genomic_DNA"/>
</dbReference>
<evidence type="ECO:0000256" key="4">
    <source>
        <dbReference type="RuleBase" id="RU362116"/>
    </source>
</evidence>
<keyword evidence="9" id="KW-1185">Reference proteome</keyword>
<name>A0ABP7XDH0_9ACTN</name>
<dbReference type="InterPro" id="IPR037925">
    <property type="entry name" value="FlgE/F/G-like"/>
</dbReference>
<dbReference type="InterPro" id="IPR053967">
    <property type="entry name" value="LlgE_F_G-like_D1"/>
</dbReference>
<keyword evidence="8" id="KW-0966">Cell projection</keyword>
<comment type="caution">
    <text evidence="8">The sequence shown here is derived from an EMBL/GenBank/DDBJ whole genome shotgun (WGS) entry which is preliminary data.</text>
</comment>
<dbReference type="Pfam" id="PF22692">
    <property type="entry name" value="LlgE_F_G_D1"/>
    <property type="match status" value="1"/>
</dbReference>
<dbReference type="NCBIfam" id="TIGR03506">
    <property type="entry name" value="FlgEFG_subfam"/>
    <property type="match status" value="2"/>
</dbReference>
<accession>A0ABP7XDH0</accession>
<sequence length="285" mass="29525">MLRSLFAGISGLRANQTALDVTGNNIANANTIGYKSSSTIFSDTLSQMLTGASAGNATRGGTNPIQVGLGVQVAHILGNFTQGSTQSTGRSTDLMLEGDGFFVTTMGNEQLYTRAGAFTFDETGTLVTPTGARVQGYALDATGAPTGGLIDVSKTDFSAVLPAVGATTTLTSYTIGSDGILRGVFSDGVQRDMVQLAIADFNNPQGLERVGQTSFRESANSGLAQLGIASEGSRGKITAGALEMSNVDLSAEFTNLILAQRGFQASSRVITTSDQVLEDLVNIKR</sequence>
<protein>
    <recommendedName>
        <fullName evidence="4">Flagellar hook protein FlgE</fullName>
    </recommendedName>
</protein>
<keyword evidence="8" id="KW-0282">Flagellum</keyword>
<evidence type="ECO:0000256" key="2">
    <source>
        <dbReference type="ARBA" id="ARBA00009677"/>
    </source>
</evidence>
<feature type="domain" description="Flagellar basal body rod protein N-terminal" evidence="5">
    <location>
        <begin position="8"/>
        <end position="35"/>
    </location>
</feature>
<comment type="subcellular location">
    <subcellularLocation>
        <location evidence="1 4">Bacterial flagellum basal body</location>
    </subcellularLocation>
</comment>
<dbReference type="PANTHER" id="PTHR30435:SF1">
    <property type="entry name" value="FLAGELLAR HOOK PROTEIN FLGE"/>
    <property type="match status" value="1"/>
</dbReference>
<evidence type="ECO:0000313" key="9">
    <source>
        <dbReference type="Proteomes" id="UP001501495"/>
    </source>
</evidence>
<dbReference type="Proteomes" id="UP001501495">
    <property type="component" value="Unassembled WGS sequence"/>
</dbReference>
<keyword evidence="8" id="KW-0969">Cilium</keyword>
<dbReference type="RefSeq" id="WP_344731924.1">
    <property type="nucleotide sequence ID" value="NZ_BAAAZH010000006.1"/>
</dbReference>
<organism evidence="8 9">
    <name type="scientific">Nocardioides fonticola</name>
    <dbReference type="NCBI Taxonomy" id="450363"/>
    <lineage>
        <taxon>Bacteria</taxon>
        <taxon>Bacillati</taxon>
        <taxon>Actinomycetota</taxon>
        <taxon>Actinomycetes</taxon>
        <taxon>Propionibacteriales</taxon>
        <taxon>Nocardioidaceae</taxon>
        <taxon>Nocardioides</taxon>
    </lineage>
</organism>
<evidence type="ECO:0000259" key="5">
    <source>
        <dbReference type="Pfam" id="PF00460"/>
    </source>
</evidence>
<dbReference type="Pfam" id="PF00460">
    <property type="entry name" value="Flg_bb_rod"/>
    <property type="match status" value="1"/>
</dbReference>
<proteinExistence type="inferred from homology"/>
<reference evidence="9" key="1">
    <citation type="journal article" date="2019" name="Int. J. Syst. Evol. Microbiol.">
        <title>The Global Catalogue of Microorganisms (GCM) 10K type strain sequencing project: providing services to taxonomists for standard genome sequencing and annotation.</title>
        <authorList>
            <consortium name="The Broad Institute Genomics Platform"/>
            <consortium name="The Broad Institute Genome Sequencing Center for Infectious Disease"/>
            <person name="Wu L."/>
            <person name="Ma J."/>
        </authorList>
    </citation>
    <scope>NUCLEOTIDE SEQUENCE [LARGE SCALE GENOMIC DNA]</scope>
    <source>
        <strain evidence="9">JCM 16703</strain>
    </source>
</reference>
<dbReference type="InterPro" id="IPR020013">
    <property type="entry name" value="Flagellar_FlgE/F/G"/>
</dbReference>